<dbReference type="OrthoDB" id="6984242at2"/>
<sequence length="141" mass="16848">MNLKYPETDIDFNPDPSFFIGAFDIYDQEETLGEYLNQFDPNDTEQLCFILEKEFFSVSLDLTVEHHDVLMRMLASALKDVDHDFSAYIYIEDDEYFFLPFAWEIKSPRRFFEVIYLKAYMNWSDQLMAEGLEVTKPEELF</sequence>
<dbReference type="RefSeq" id="WP_021711121.1">
    <property type="nucleotide sequence ID" value="NZ_BAOB01000101.1"/>
</dbReference>
<dbReference type="EMBL" id="BATL01000073">
    <property type="protein sequence ID" value="GAD77382.1"/>
    <property type="molecule type" value="Genomic_DNA"/>
</dbReference>
<dbReference type="STRING" id="1219077.VAZ01S_073_00150"/>
<protein>
    <submittedName>
        <fullName evidence="1">Uncharacterized protein</fullName>
    </submittedName>
</protein>
<proteinExistence type="predicted"/>
<keyword evidence="2" id="KW-1185">Reference proteome</keyword>
<dbReference type="AlphaFoldDB" id="U3AVY1"/>
<dbReference type="Proteomes" id="UP000016567">
    <property type="component" value="Unassembled WGS sequence"/>
</dbReference>
<gene>
    <name evidence="1" type="ORF">VAZ01S_073_00150</name>
</gene>
<evidence type="ECO:0000313" key="1">
    <source>
        <dbReference type="EMBL" id="GAD77382.1"/>
    </source>
</evidence>
<organism evidence="1 2">
    <name type="scientific">Vibrio azureus NBRC 104587</name>
    <dbReference type="NCBI Taxonomy" id="1219077"/>
    <lineage>
        <taxon>Bacteria</taxon>
        <taxon>Pseudomonadati</taxon>
        <taxon>Pseudomonadota</taxon>
        <taxon>Gammaproteobacteria</taxon>
        <taxon>Vibrionales</taxon>
        <taxon>Vibrionaceae</taxon>
        <taxon>Vibrio</taxon>
    </lineage>
</organism>
<evidence type="ECO:0000313" key="2">
    <source>
        <dbReference type="Proteomes" id="UP000016567"/>
    </source>
</evidence>
<reference evidence="1 2" key="1">
    <citation type="submission" date="2013-09" db="EMBL/GenBank/DDBJ databases">
        <title>Whole genome shotgun sequence of Vibrio azureus NBRC 104587.</title>
        <authorList>
            <person name="Isaki S."/>
            <person name="Hosoyama A."/>
            <person name="Numata M."/>
            <person name="Hashimoto M."/>
            <person name="Hosoyama Y."/>
            <person name="Tsuchikane K."/>
            <person name="Noguchi M."/>
            <person name="Hirakata S."/>
            <person name="Ichikawa N."/>
            <person name="Ohji S."/>
            <person name="Yamazoe A."/>
            <person name="Fujita N."/>
        </authorList>
    </citation>
    <scope>NUCLEOTIDE SEQUENCE [LARGE SCALE GENOMIC DNA]</scope>
    <source>
        <strain evidence="1 2">NBRC 104587</strain>
    </source>
</reference>
<dbReference type="eggNOG" id="ENOG5033P3D">
    <property type="taxonomic scope" value="Bacteria"/>
</dbReference>
<name>U3AVY1_9VIBR</name>
<accession>U3AVY1</accession>
<comment type="caution">
    <text evidence="1">The sequence shown here is derived from an EMBL/GenBank/DDBJ whole genome shotgun (WGS) entry which is preliminary data.</text>
</comment>